<dbReference type="Proteomes" id="UP000318995">
    <property type="component" value="Unassembled WGS sequence"/>
</dbReference>
<keyword evidence="2" id="KW-1185">Reference proteome</keyword>
<gene>
    <name evidence="1" type="ORF">Pla111_17230</name>
</gene>
<accession>A0A5C5WAJ5</accession>
<dbReference type="RefSeq" id="WP_146573289.1">
    <property type="nucleotide sequence ID" value="NZ_SJPH01000003.1"/>
</dbReference>
<proteinExistence type="predicted"/>
<name>A0A5C5WAJ5_9BACT</name>
<evidence type="ECO:0000313" key="1">
    <source>
        <dbReference type="EMBL" id="TWT46622.1"/>
    </source>
</evidence>
<comment type="caution">
    <text evidence="1">The sequence shown here is derived from an EMBL/GenBank/DDBJ whole genome shotgun (WGS) entry which is preliminary data.</text>
</comment>
<dbReference type="EMBL" id="SJPH01000003">
    <property type="protein sequence ID" value="TWT46622.1"/>
    <property type="molecule type" value="Genomic_DNA"/>
</dbReference>
<protein>
    <submittedName>
        <fullName evidence="1">Uncharacterized protein</fullName>
    </submittedName>
</protein>
<dbReference type="OrthoDB" id="3429251at2"/>
<evidence type="ECO:0000313" key="2">
    <source>
        <dbReference type="Proteomes" id="UP000318995"/>
    </source>
</evidence>
<sequence>MIGLGILLFAAFLVVITVGSLHAQRVEAERCAKLTLFAQQHGMIFSSAREPHLPGALGSMADFARGHSRYAYNLLTGVVRVADRSPQLLTGDYHYAVTRRSNNRSRTTHYRFSFLAVRCAKPATPRVTLRREMFIDKISSALGFNDIDFESAEFSRRFHVSSDDKRFAYDLLHPRAIEALLETSPERLELCGEWLCLTNGTQRWEPDEFLLWRNWMSEFIGLWPAHLEASLAPTEETF</sequence>
<organism evidence="1 2">
    <name type="scientific">Botrimarina hoheduenensis</name>
    <dbReference type="NCBI Taxonomy" id="2528000"/>
    <lineage>
        <taxon>Bacteria</taxon>
        <taxon>Pseudomonadati</taxon>
        <taxon>Planctomycetota</taxon>
        <taxon>Planctomycetia</taxon>
        <taxon>Pirellulales</taxon>
        <taxon>Lacipirellulaceae</taxon>
        <taxon>Botrimarina</taxon>
    </lineage>
</organism>
<dbReference type="AlphaFoldDB" id="A0A5C5WAJ5"/>
<reference evidence="1 2" key="1">
    <citation type="submission" date="2019-02" db="EMBL/GenBank/DDBJ databases">
        <title>Deep-cultivation of Planctomycetes and their phenomic and genomic characterization uncovers novel biology.</title>
        <authorList>
            <person name="Wiegand S."/>
            <person name="Jogler M."/>
            <person name="Boedeker C."/>
            <person name="Pinto D."/>
            <person name="Vollmers J."/>
            <person name="Rivas-Marin E."/>
            <person name="Kohn T."/>
            <person name="Peeters S.H."/>
            <person name="Heuer A."/>
            <person name="Rast P."/>
            <person name="Oberbeckmann S."/>
            <person name="Bunk B."/>
            <person name="Jeske O."/>
            <person name="Meyerdierks A."/>
            <person name="Storesund J.E."/>
            <person name="Kallscheuer N."/>
            <person name="Luecker S."/>
            <person name="Lage O.M."/>
            <person name="Pohl T."/>
            <person name="Merkel B.J."/>
            <person name="Hornburger P."/>
            <person name="Mueller R.-W."/>
            <person name="Bruemmer F."/>
            <person name="Labrenz M."/>
            <person name="Spormann A.M."/>
            <person name="Op Den Camp H."/>
            <person name="Overmann J."/>
            <person name="Amann R."/>
            <person name="Jetten M.S.M."/>
            <person name="Mascher T."/>
            <person name="Medema M.H."/>
            <person name="Devos D.P."/>
            <person name="Kaster A.-K."/>
            <person name="Ovreas L."/>
            <person name="Rohde M."/>
            <person name="Galperin M.Y."/>
            <person name="Jogler C."/>
        </authorList>
    </citation>
    <scope>NUCLEOTIDE SEQUENCE [LARGE SCALE GENOMIC DNA]</scope>
    <source>
        <strain evidence="1 2">Pla111</strain>
    </source>
</reference>